<reference evidence="1 2" key="1">
    <citation type="submission" date="2019-04" db="EMBL/GenBank/DDBJ databases">
        <authorList>
            <person name="Li M."/>
            <person name="Gao C."/>
        </authorList>
    </citation>
    <scope>NUCLEOTIDE SEQUENCE [LARGE SCALE GENOMIC DNA]</scope>
    <source>
        <strain evidence="1 2">BGMRC 2031</strain>
    </source>
</reference>
<dbReference type="Proteomes" id="UP000305202">
    <property type="component" value="Unassembled WGS sequence"/>
</dbReference>
<accession>A0ABY2SP88</accession>
<evidence type="ECO:0000313" key="2">
    <source>
        <dbReference type="Proteomes" id="UP000305202"/>
    </source>
</evidence>
<proteinExistence type="predicted"/>
<dbReference type="InterPro" id="IPR024487">
    <property type="entry name" value="CBP_BcsR"/>
</dbReference>
<evidence type="ECO:0008006" key="3">
    <source>
        <dbReference type="Google" id="ProtNLM"/>
    </source>
</evidence>
<sequence>MGNRLFTVRYQPLADSQDDVMALRQIFELADIGYADIRLQEQLPGILARWPLLAEFAERDMSAGSPGAAAMPNE</sequence>
<organism evidence="1 2">
    <name type="scientific">Martelella alba</name>
    <dbReference type="NCBI Taxonomy" id="2590451"/>
    <lineage>
        <taxon>Bacteria</taxon>
        <taxon>Pseudomonadati</taxon>
        <taxon>Pseudomonadota</taxon>
        <taxon>Alphaproteobacteria</taxon>
        <taxon>Hyphomicrobiales</taxon>
        <taxon>Aurantimonadaceae</taxon>
        <taxon>Martelella</taxon>
    </lineage>
</organism>
<gene>
    <name evidence="1" type="ORF">FCN80_05065</name>
</gene>
<dbReference type="RefSeq" id="WP_136988807.1">
    <property type="nucleotide sequence ID" value="NZ_SZPQ01000003.1"/>
</dbReference>
<evidence type="ECO:0000313" key="1">
    <source>
        <dbReference type="EMBL" id="TKI07812.1"/>
    </source>
</evidence>
<keyword evidence="2" id="KW-1185">Reference proteome</keyword>
<dbReference type="Pfam" id="PF10945">
    <property type="entry name" value="CBP_BcsR"/>
    <property type="match status" value="1"/>
</dbReference>
<protein>
    <recommendedName>
        <fullName evidence="3">Cellulose biosynthesis protein BcsR</fullName>
    </recommendedName>
</protein>
<name>A0ABY2SP88_9HYPH</name>
<dbReference type="EMBL" id="SZPQ01000003">
    <property type="protein sequence ID" value="TKI07812.1"/>
    <property type="molecule type" value="Genomic_DNA"/>
</dbReference>
<comment type="caution">
    <text evidence="1">The sequence shown here is derived from an EMBL/GenBank/DDBJ whole genome shotgun (WGS) entry which is preliminary data.</text>
</comment>
<dbReference type="NCBIfam" id="NF040717">
    <property type="entry name" value="BcsR_only"/>
    <property type="match status" value="1"/>
</dbReference>